<dbReference type="HOGENOM" id="CLU_062440_2_0_11"/>
<evidence type="ECO:0000313" key="3">
    <source>
        <dbReference type="Proteomes" id="UP000000844"/>
    </source>
</evidence>
<dbReference type="STRING" id="446470.Snas_2851"/>
<dbReference type="AlphaFoldDB" id="D3Q8F2"/>
<reference evidence="2 3" key="1">
    <citation type="journal article" date="2009" name="Stand. Genomic Sci.">
        <title>Complete genome sequence of Stackebrandtia nassauensis type strain (LLR-40K-21).</title>
        <authorList>
            <person name="Munk C."/>
            <person name="Lapidus A."/>
            <person name="Copeland A."/>
            <person name="Jando M."/>
            <person name="Mayilraj S."/>
            <person name="Glavina Del Rio T."/>
            <person name="Nolan M."/>
            <person name="Chen F."/>
            <person name="Lucas S."/>
            <person name="Tice H."/>
            <person name="Cheng J.F."/>
            <person name="Han C."/>
            <person name="Detter J.C."/>
            <person name="Bruce D."/>
            <person name="Goodwin L."/>
            <person name="Chain P."/>
            <person name="Pitluck S."/>
            <person name="Goker M."/>
            <person name="Ovchinikova G."/>
            <person name="Pati A."/>
            <person name="Ivanova N."/>
            <person name="Mavromatis K."/>
            <person name="Chen A."/>
            <person name="Palaniappan K."/>
            <person name="Land M."/>
            <person name="Hauser L."/>
            <person name="Chang Y.J."/>
            <person name="Jeffries C.D."/>
            <person name="Bristow J."/>
            <person name="Eisen J.A."/>
            <person name="Markowitz V."/>
            <person name="Hugenholtz P."/>
            <person name="Kyrpides N.C."/>
            <person name="Klenk H.P."/>
        </authorList>
    </citation>
    <scope>NUCLEOTIDE SEQUENCE [LARGE SCALE GENOMIC DNA]</scope>
    <source>
        <strain evidence="3">DSM 44728 / CIP 108903 / NRRL B-16338 / NBRC 102104 / LLR-40K-21</strain>
    </source>
</reference>
<dbReference type="InterPro" id="IPR029063">
    <property type="entry name" value="SAM-dependent_MTases_sf"/>
</dbReference>
<dbReference type="SUPFAM" id="SSF53335">
    <property type="entry name" value="S-adenosyl-L-methionine-dependent methyltransferases"/>
    <property type="match status" value="1"/>
</dbReference>
<dbReference type="OrthoDB" id="3469983at2"/>
<dbReference type="KEGG" id="sna:Snas_2851"/>
<dbReference type="eggNOG" id="COG2518">
    <property type="taxonomic scope" value="Bacteria"/>
</dbReference>
<accession>D3Q8F2</accession>
<dbReference type="CDD" id="cd02440">
    <property type="entry name" value="AdoMet_MTases"/>
    <property type="match status" value="1"/>
</dbReference>
<keyword evidence="1 2" id="KW-0808">Transferase</keyword>
<keyword evidence="2" id="KW-0489">Methyltransferase</keyword>
<dbReference type="GO" id="GO:0008168">
    <property type="term" value="F:methyltransferase activity"/>
    <property type="evidence" value="ECO:0007669"/>
    <property type="project" value="UniProtKB-KW"/>
</dbReference>
<proteinExistence type="predicted"/>
<dbReference type="PANTHER" id="PTHR43861">
    <property type="entry name" value="TRANS-ACONITATE 2-METHYLTRANSFERASE-RELATED"/>
    <property type="match status" value="1"/>
</dbReference>
<dbReference type="GO" id="GO:0032259">
    <property type="term" value="P:methylation"/>
    <property type="evidence" value="ECO:0007669"/>
    <property type="project" value="UniProtKB-KW"/>
</dbReference>
<organism evidence="2 3">
    <name type="scientific">Stackebrandtia nassauensis (strain DSM 44728 / CIP 108903 / NRRL B-16338 / NBRC 102104 / LLR-40K-21)</name>
    <dbReference type="NCBI Taxonomy" id="446470"/>
    <lineage>
        <taxon>Bacteria</taxon>
        <taxon>Bacillati</taxon>
        <taxon>Actinomycetota</taxon>
        <taxon>Actinomycetes</taxon>
        <taxon>Glycomycetales</taxon>
        <taxon>Glycomycetaceae</taxon>
        <taxon>Stackebrandtia</taxon>
    </lineage>
</organism>
<dbReference type="EMBL" id="CP001778">
    <property type="protein sequence ID" value="ADD42526.1"/>
    <property type="molecule type" value="Genomic_DNA"/>
</dbReference>
<gene>
    <name evidence="2" type="ordered locus">Snas_2851</name>
</gene>
<keyword evidence="3" id="KW-1185">Reference proteome</keyword>
<dbReference type="RefSeq" id="WP_013018097.1">
    <property type="nucleotide sequence ID" value="NC_013947.1"/>
</dbReference>
<name>D3Q8F2_STANL</name>
<evidence type="ECO:0000256" key="1">
    <source>
        <dbReference type="ARBA" id="ARBA00022679"/>
    </source>
</evidence>
<sequence length="270" mass="29863">MNDSTQSRSAYAFKNSSEESRMQMAGLQAYLDPITTGALDAVGVRAGMRCLELGPGGGSIAHWMCDRVGPQGEVIAVDLNPRHVEPADNLRIVQADIRDGVPVEGQFDVIHTRLCLLHIPERLQIMKVLVDALKPGGWMVIGEFTPEPLRVISTPGEAASELWHKVNTALFDGITNLNGADMNWSYQVHDTMLEHGLIDVHHTEHNESWDGGEGIAARMHYTNSIQLAEPIKSCGVTDAELEEFRALTENPEFRATHYQFINTRGRKPLS</sequence>
<dbReference type="Gene3D" id="3.40.50.150">
    <property type="entry name" value="Vaccinia Virus protein VP39"/>
    <property type="match status" value="1"/>
</dbReference>
<evidence type="ECO:0000313" key="2">
    <source>
        <dbReference type="EMBL" id="ADD42526.1"/>
    </source>
</evidence>
<dbReference type="Proteomes" id="UP000000844">
    <property type="component" value="Chromosome"/>
</dbReference>
<dbReference type="Pfam" id="PF13489">
    <property type="entry name" value="Methyltransf_23"/>
    <property type="match status" value="1"/>
</dbReference>
<protein>
    <submittedName>
        <fullName evidence="2">Methyltransferase type 11</fullName>
    </submittedName>
</protein>
<dbReference type="PANTHER" id="PTHR43861:SF3">
    <property type="entry name" value="PUTATIVE (AFU_ORTHOLOGUE AFUA_2G14390)-RELATED"/>
    <property type="match status" value="1"/>
</dbReference>